<dbReference type="GO" id="GO:0050077">
    <property type="term" value="F:maleylpyruvate isomerase activity"/>
    <property type="evidence" value="ECO:0007669"/>
    <property type="project" value="UniProtKB-EC"/>
</dbReference>
<dbReference type="RefSeq" id="WP_253779078.1">
    <property type="nucleotide sequence ID" value="NZ_BAAAVE010000011.1"/>
</dbReference>
<comment type="caution">
    <text evidence="3">The sequence shown here is derived from an EMBL/GenBank/DDBJ whole genome shotgun (WGS) entry which is preliminary data.</text>
</comment>
<evidence type="ECO:0000313" key="4">
    <source>
        <dbReference type="Proteomes" id="UP001320766"/>
    </source>
</evidence>
<feature type="domain" description="Mycothiol-dependent maleylpyruvate isomerase metal-binding" evidence="2">
    <location>
        <begin position="17"/>
        <end position="152"/>
    </location>
</feature>
<dbReference type="EC" id="5.2.1.4" evidence="3"/>
<dbReference type="Gene3D" id="1.20.120.450">
    <property type="entry name" value="dinb family like domain"/>
    <property type="match status" value="1"/>
</dbReference>
<name>A0ABT1KDK1_9ACTN</name>
<dbReference type="SUPFAM" id="SSF109854">
    <property type="entry name" value="DinB/YfiT-like putative metalloenzymes"/>
    <property type="match status" value="1"/>
</dbReference>
<dbReference type="InterPro" id="IPR034660">
    <property type="entry name" value="DinB/YfiT-like"/>
</dbReference>
<dbReference type="InterPro" id="IPR024344">
    <property type="entry name" value="MDMPI_metal-binding"/>
</dbReference>
<evidence type="ECO:0000256" key="1">
    <source>
        <dbReference type="SAM" id="MobiDB-lite"/>
    </source>
</evidence>
<feature type="region of interest" description="Disordered" evidence="1">
    <location>
        <begin position="232"/>
        <end position="252"/>
    </location>
</feature>
<reference evidence="3 4" key="1">
    <citation type="submission" date="2022-06" db="EMBL/GenBank/DDBJ databases">
        <title>Sequencing the genomes of 1000 actinobacteria strains.</title>
        <authorList>
            <person name="Klenk H.-P."/>
        </authorList>
    </citation>
    <scope>NUCLEOTIDE SEQUENCE [LARGE SCALE GENOMIC DNA]</scope>
    <source>
        <strain evidence="3 4">DSM 44170</strain>
    </source>
</reference>
<feature type="compositionally biased region" description="Pro residues" evidence="1">
    <location>
        <begin position="233"/>
        <end position="246"/>
    </location>
</feature>
<evidence type="ECO:0000259" key="2">
    <source>
        <dbReference type="Pfam" id="PF11716"/>
    </source>
</evidence>
<proteinExistence type="predicted"/>
<dbReference type="NCBIfam" id="TIGR03083">
    <property type="entry name" value="maleylpyruvate isomerase family mycothiol-dependent enzyme"/>
    <property type="match status" value="1"/>
</dbReference>
<keyword evidence="3" id="KW-0413">Isomerase</keyword>
<dbReference type="Proteomes" id="UP001320766">
    <property type="component" value="Unassembled WGS sequence"/>
</dbReference>
<keyword evidence="4" id="KW-1185">Reference proteome</keyword>
<sequence length="252" mass="26649">MFGRRSAIEDMAGQAARSAARFLRTADALGDAGLRSPSGLATWTRGHVLAHVARSADAYVWLLRLARTGTEPGPRADAAAMARAVEEGAALPAAELPADTRRSLDRFAGEVGTMPGPAWDTMVTALAGWRHPAWYVLCRCVRELETHHVDLAAGYRTADWPEAYVAWALEETLAALAARGFPLSRVTAADHGRTWEVSPEGPAVTAPGHVLLGWLSGRTPAARVIGDGEPGILPVPPPWPQPPVPGWGPAAG</sequence>
<organism evidence="3 4">
    <name type="scientific">Nonomuraea roseoviolacea subsp. carminata</name>
    <dbReference type="NCBI Taxonomy" id="160689"/>
    <lineage>
        <taxon>Bacteria</taxon>
        <taxon>Bacillati</taxon>
        <taxon>Actinomycetota</taxon>
        <taxon>Actinomycetes</taxon>
        <taxon>Streptosporangiales</taxon>
        <taxon>Streptosporangiaceae</taxon>
        <taxon>Nonomuraea</taxon>
    </lineage>
</organism>
<dbReference type="EMBL" id="JAMZEC010000001">
    <property type="protein sequence ID" value="MCP2352094.1"/>
    <property type="molecule type" value="Genomic_DNA"/>
</dbReference>
<accession>A0ABT1KDK1</accession>
<gene>
    <name evidence="3" type="ORF">HD595_008216</name>
</gene>
<dbReference type="InterPro" id="IPR017517">
    <property type="entry name" value="Maleyloyr_isom"/>
</dbReference>
<dbReference type="Pfam" id="PF11716">
    <property type="entry name" value="MDMPI_N"/>
    <property type="match status" value="1"/>
</dbReference>
<protein>
    <submittedName>
        <fullName evidence="3">Maleylpyruvate isomerase</fullName>
        <ecNumber evidence="3">5.2.1.4</ecNumber>
    </submittedName>
</protein>
<evidence type="ECO:0000313" key="3">
    <source>
        <dbReference type="EMBL" id="MCP2352094.1"/>
    </source>
</evidence>